<dbReference type="EMBL" id="BSXT01000294">
    <property type="protein sequence ID" value="GMF23719.1"/>
    <property type="molecule type" value="Genomic_DNA"/>
</dbReference>
<evidence type="ECO:0000313" key="2">
    <source>
        <dbReference type="EMBL" id="GMF23719.1"/>
    </source>
</evidence>
<sequence>MGSATSTPGPIGSDGVTAPTPSEVEPVEKRTAEATNAGSYNPEPSESSPLNEAEKVISDGDASIPELCGSAARSLEPVSDDEGEYFSDNSAEVSEANIADDEAMTVPSTISRMNELDHVGIDEMQRDAPAFHELIDASSLYPPQQLAREAIVRRHHPKRYVWSVLQRRPSQNGSAQAYLNIMKEDARAI</sequence>
<comment type="caution">
    <text evidence="2">The sequence shown here is derived from an EMBL/GenBank/DDBJ whole genome shotgun (WGS) entry which is preliminary data.</text>
</comment>
<keyword evidence="3" id="KW-1185">Reference proteome</keyword>
<dbReference type="Proteomes" id="UP001165121">
    <property type="component" value="Unassembled WGS sequence"/>
</dbReference>
<accession>A0A9W6U0Q0</accession>
<evidence type="ECO:0000313" key="3">
    <source>
        <dbReference type="Proteomes" id="UP001165121"/>
    </source>
</evidence>
<gene>
    <name evidence="2" type="ORF">Pfra01_000382100</name>
</gene>
<proteinExistence type="predicted"/>
<name>A0A9W6U0Q0_9STRA</name>
<feature type="compositionally biased region" description="Polar residues" evidence="1">
    <location>
        <begin position="33"/>
        <end position="50"/>
    </location>
</feature>
<protein>
    <submittedName>
        <fullName evidence="2">Unnamed protein product</fullName>
    </submittedName>
</protein>
<organism evidence="2 3">
    <name type="scientific">Phytophthora fragariaefolia</name>
    <dbReference type="NCBI Taxonomy" id="1490495"/>
    <lineage>
        <taxon>Eukaryota</taxon>
        <taxon>Sar</taxon>
        <taxon>Stramenopiles</taxon>
        <taxon>Oomycota</taxon>
        <taxon>Peronosporomycetes</taxon>
        <taxon>Peronosporales</taxon>
        <taxon>Peronosporaceae</taxon>
        <taxon>Phytophthora</taxon>
    </lineage>
</organism>
<feature type="region of interest" description="Disordered" evidence="1">
    <location>
        <begin position="1"/>
        <end position="71"/>
    </location>
</feature>
<reference evidence="2" key="1">
    <citation type="submission" date="2023-04" db="EMBL/GenBank/DDBJ databases">
        <title>Phytophthora fragariaefolia NBRC 109709.</title>
        <authorList>
            <person name="Ichikawa N."/>
            <person name="Sato H."/>
            <person name="Tonouchi N."/>
        </authorList>
    </citation>
    <scope>NUCLEOTIDE SEQUENCE</scope>
    <source>
        <strain evidence="2">NBRC 109709</strain>
    </source>
</reference>
<evidence type="ECO:0000256" key="1">
    <source>
        <dbReference type="SAM" id="MobiDB-lite"/>
    </source>
</evidence>
<dbReference type="AlphaFoldDB" id="A0A9W6U0Q0"/>